<comment type="caution">
    <text evidence="1">The sequence shown here is derived from an EMBL/GenBank/DDBJ whole genome shotgun (WGS) entry which is preliminary data.</text>
</comment>
<evidence type="ECO:0000313" key="2">
    <source>
        <dbReference type="Proteomes" id="UP000593575"/>
    </source>
</evidence>
<dbReference type="EMBL" id="JABFAE010000010">
    <property type="protein sequence ID" value="MBA0839506.1"/>
    <property type="molecule type" value="Genomic_DNA"/>
</dbReference>
<protein>
    <submittedName>
        <fullName evidence="1">Uncharacterized protein</fullName>
    </submittedName>
</protein>
<sequence length="37" mass="4186">MKMLFAVLELNTAALVITPFVMSKKDSASRTLETIWE</sequence>
<accession>A0A7J9JZF8</accession>
<evidence type="ECO:0000313" key="1">
    <source>
        <dbReference type="EMBL" id="MBA0839506.1"/>
    </source>
</evidence>
<reference evidence="1 2" key="1">
    <citation type="journal article" date="2019" name="Genome Biol. Evol.">
        <title>Insights into the evolution of the New World diploid cottons (Gossypium, subgenus Houzingenia) based on genome sequencing.</title>
        <authorList>
            <person name="Grover C.E."/>
            <person name="Arick M.A. 2nd"/>
            <person name="Thrash A."/>
            <person name="Conover J.L."/>
            <person name="Sanders W.S."/>
            <person name="Peterson D.G."/>
            <person name="Frelichowski J.E."/>
            <person name="Scheffler J.A."/>
            <person name="Scheffler B.E."/>
            <person name="Wendel J.F."/>
        </authorList>
    </citation>
    <scope>NUCLEOTIDE SEQUENCE [LARGE SCALE GENOMIC DNA]</scope>
    <source>
        <strain evidence="1">6</strain>
        <tissue evidence="1">Leaf</tissue>
    </source>
</reference>
<dbReference type="Proteomes" id="UP000593575">
    <property type="component" value="Unassembled WGS sequence"/>
</dbReference>
<dbReference type="AlphaFoldDB" id="A0A7J9JZF8"/>
<gene>
    <name evidence="1" type="ORF">Goarm_005220</name>
</gene>
<proteinExistence type="predicted"/>
<organism evidence="1 2">
    <name type="scientific">Gossypium armourianum</name>
    <dbReference type="NCBI Taxonomy" id="34283"/>
    <lineage>
        <taxon>Eukaryota</taxon>
        <taxon>Viridiplantae</taxon>
        <taxon>Streptophyta</taxon>
        <taxon>Embryophyta</taxon>
        <taxon>Tracheophyta</taxon>
        <taxon>Spermatophyta</taxon>
        <taxon>Magnoliopsida</taxon>
        <taxon>eudicotyledons</taxon>
        <taxon>Gunneridae</taxon>
        <taxon>Pentapetalae</taxon>
        <taxon>rosids</taxon>
        <taxon>malvids</taxon>
        <taxon>Malvales</taxon>
        <taxon>Malvaceae</taxon>
        <taxon>Malvoideae</taxon>
        <taxon>Gossypium</taxon>
    </lineage>
</organism>
<name>A0A7J9JZF8_9ROSI</name>
<keyword evidence="2" id="KW-1185">Reference proteome</keyword>